<dbReference type="InterPro" id="IPR002931">
    <property type="entry name" value="Transglutaminase-like"/>
</dbReference>
<evidence type="ECO:0000313" key="4">
    <source>
        <dbReference type="Proteomes" id="UP001649230"/>
    </source>
</evidence>
<dbReference type="SUPFAM" id="SSF54001">
    <property type="entry name" value="Cysteine proteinases"/>
    <property type="match status" value="1"/>
</dbReference>
<dbReference type="InterPro" id="IPR038765">
    <property type="entry name" value="Papain-like_cys_pep_sf"/>
</dbReference>
<reference evidence="3 4" key="1">
    <citation type="journal article" date="2024" name="Int. J. Syst. Evol. Microbiol.">
        <title>Paenibacillus hexagrammi sp. nov., a novel bacterium isolated from the gut content of Hexagrammos agrammus.</title>
        <authorList>
            <person name="Jung H.K."/>
            <person name="Kim D.G."/>
            <person name="Zin H."/>
            <person name="Park J."/>
            <person name="Jung H."/>
            <person name="Kim Y.O."/>
            <person name="Kong H.J."/>
            <person name="Kim J.W."/>
            <person name="Kim Y.S."/>
        </authorList>
    </citation>
    <scope>NUCLEOTIDE SEQUENCE [LARGE SCALE GENOMIC DNA]</scope>
    <source>
        <strain evidence="3 4">YPD9-1</strain>
    </source>
</reference>
<evidence type="ECO:0000259" key="2">
    <source>
        <dbReference type="SMART" id="SM00460"/>
    </source>
</evidence>
<keyword evidence="1" id="KW-0732">Signal</keyword>
<evidence type="ECO:0000256" key="1">
    <source>
        <dbReference type="SAM" id="SignalP"/>
    </source>
</evidence>
<accession>A0ABY3SPM9</accession>
<feature type="signal peptide" evidence="1">
    <location>
        <begin position="1"/>
        <end position="42"/>
    </location>
</feature>
<organism evidence="3 4">
    <name type="scientific">Paenibacillus hexagrammi</name>
    <dbReference type="NCBI Taxonomy" id="2908839"/>
    <lineage>
        <taxon>Bacteria</taxon>
        <taxon>Bacillati</taxon>
        <taxon>Bacillota</taxon>
        <taxon>Bacilli</taxon>
        <taxon>Bacillales</taxon>
        <taxon>Paenibacillaceae</taxon>
        <taxon>Paenibacillus</taxon>
    </lineage>
</organism>
<dbReference type="SMART" id="SM00460">
    <property type="entry name" value="TGc"/>
    <property type="match status" value="1"/>
</dbReference>
<dbReference type="Proteomes" id="UP001649230">
    <property type="component" value="Chromosome"/>
</dbReference>
<dbReference type="RefSeq" id="WP_235122563.1">
    <property type="nucleotide sequence ID" value="NZ_CP090978.1"/>
</dbReference>
<dbReference type="Pfam" id="PF01841">
    <property type="entry name" value="Transglut_core"/>
    <property type="match status" value="1"/>
</dbReference>
<name>A0ABY3SPM9_9BACL</name>
<sequence length="255" mass="27799">MTAQRKGVQGMKKLLNRMIGTTTIASFLTLGSLVSAPGFAMAASTAQTTSAATDLQNQIGQALGNRLADLEVSYSGNAATLKRDVNRILQAAIDEDDYTHYIVKSYSYKAITSSGHSVITFHFTYWETAEQTSAVKVKVSEILSGIIDEGMNDYQKEKAIHDWIVSHIAYDTSLKSHSAYDGLMLGSTVCQGYALLAYEMLSQAGIPVKIEEGRARGQAHAWNLVQLDGAWYQLDCTWDDPVPDIPGECSMITSI</sequence>
<feature type="domain" description="Transglutaminase-like" evidence="2">
    <location>
        <begin position="182"/>
        <end position="238"/>
    </location>
</feature>
<dbReference type="PANTHER" id="PTHR46333:SF2">
    <property type="entry name" value="CYTOKINESIS PROTEIN 3"/>
    <property type="match status" value="1"/>
</dbReference>
<keyword evidence="4" id="KW-1185">Reference proteome</keyword>
<gene>
    <name evidence="3" type="ORF">L0M14_13570</name>
</gene>
<dbReference type="EMBL" id="CP090978">
    <property type="protein sequence ID" value="UJF36007.1"/>
    <property type="molecule type" value="Genomic_DNA"/>
</dbReference>
<proteinExistence type="predicted"/>
<dbReference type="PANTHER" id="PTHR46333">
    <property type="entry name" value="CYTOKINESIS PROTEIN 3"/>
    <property type="match status" value="1"/>
</dbReference>
<protein>
    <recommendedName>
        <fullName evidence="2">Transglutaminase-like domain-containing protein</fullName>
    </recommendedName>
</protein>
<dbReference type="InterPro" id="IPR052557">
    <property type="entry name" value="CAP/Cytokinesis_protein"/>
</dbReference>
<evidence type="ECO:0000313" key="3">
    <source>
        <dbReference type="EMBL" id="UJF36007.1"/>
    </source>
</evidence>
<feature type="chain" id="PRO_5046682048" description="Transglutaminase-like domain-containing protein" evidence="1">
    <location>
        <begin position="43"/>
        <end position="255"/>
    </location>
</feature>
<dbReference type="Gene3D" id="3.10.620.30">
    <property type="match status" value="1"/>
</dbReference>